<organism evidence="2 3">
    <name type="scientific">[Myrmecia] bisecta</name>
    <dbReference type="NCBI Taxonomy" id="41462"/>
    <lineage>
        <taxon>Eukaryota</taxon>
        <taxon>Viridiplantae</taxon>
        <taxon>Chlorophyta</taxon>
        <taxon>core chlorophytes</taxon>
        <taxon>Trebouxiophyceae</taxon>
        <taxon>Trebouxiales</taxon>
        <taxon>Trebouxiaceae</taxon>
        <taxon>Myrmecia</taxon>
    </lineage>
</organism>
<dbReference type="InterPro" id="IPR044852">
    <property type="entry name" value="WBP2-like"/>
</dbReference>
<dbReference type="GO" id="GO:0005634">
    <property type="term" value="C:nucleus"/>
    <property type="evidence" value="ECO:0007669"/>
    <property type="project" value="TreeGrafter"/>
</dbReference>
<reference evidence="2 3" key="1">
    <citation type="journal article" date="2024" name="Nat. Commun.">
        <title>Phylogenomics reveals the evolutionary origins of lichenization in chlorophyte algae.</title>
        <authorList>
            <person name="Puginier C."/>
            <person name="Libourel C."/>
            <person name="Otte J."/>
            <person name="Skaloud P."/>
            <person name="Haon M."/>
            <person name="Grisel S."/>
            <person name="Petersen M."/>
            <person name="Berrin J.G."/>
            <person name="Delaux P.M."/>
            <person name="Dal Grande F."/>
            <person name="Keller J."/>
        </authorList>
    </citation>
    <scope>NUCLEOTIDE SEQUENCE [LARGE SCALE GENOMIC DNA]</scope>
    <source>
        <strain evidence="2 3">SAG 2043</strain>
    </source>
</reference>
<keyword evidence="3" id="KW-1185">Reference proteome</keyword>
<name>A0AAW1R5M7_9CHLO</name>
<evidence type="ECO:0000256" key="1">
    <source>
        <dbReference type="SAM" id="MobiDB-lite"/>
    </source>
</evidence>
<feature type="compositionally biased region" description="Low complexity" evidence="1">
    <location>
        <begin position="157"/>
        <end position="175"/>
    </location>
</feature>
<gene>
    <name evidence="2" type="ORF">WJX72_002644</name>
</gene>
<accession>A0AAW1R5M7</accession>
<feature type="region of interest" description="Disordered" evidence="1">
    <location>
        <begin position="190"/>
        <end position="227"/>
    </location>
</feature>
<dbReference type="Proteomes" id="UP001489004">
    <property type="component" value="Unassembled WGS sequence"/>
</dbReference>
<dbReference type="GO" id="GO:0031490">
    <property type="term" value="F:chromatin DNA binding"/>
    <property type="evidence" value="ECO:0007669"/>
    <property type="project" value="TreeGrafter"/>
</dbReference>
<dbReference type="SUPFAM" id="SSF50729">
    <property type="entry name" value="PH domain-like"/>
    <property type="match status" value="1"/>
</dbReference>
<dbReference type="EMBL" id="JALJOR010000001">
    <property type="protein sequence ID" value="KAK9828894.1"/>
    <property type="molecule type" value="Genomic_DNA"/>
</dbReference>
<proteinExistence type="predicted"/>
<protein>
    <submittedName>
        <fullName evidence="2">Uncharacterized protein</fullName>
    </submittedName>
</protein>
<dbReference type="CDD" id="cd13214">
    <property type="entry name" value="PH-GRAM_WBP2"/>
    <property type="match status" value="1"/>
</dbReference>
<dbReference type="PANTHER" id="PTHR31606:SF1">
    <property type="entry name" value="WW DOMAIN BINDING PROTEIN 2, ISOFORM E"/>
    <property type="match status" value="1"/>
</dbReference>
<dbReference type="PANTHER" id="PTHR31606">
    <property type="entry name" value="WW DOMAIN BINDING PROTEIN 2, ISOFORM E"/>
    <property type="match status" value="1"/>
</dbReference>
<dbReference type="GO" id="GO:0003713">
    <property type="term" value="F:transcription coactivator activity"/>
    <property type="evidence" value="ECO:0007669"/>
    <property type="project" value="InterPro"/>
</dbReference>
<dbReference type="AlphaFoldDB" id="A0AAW1R5M7"/>
<feature type="region of interest" description="Disordered" evidence="1">
    <location>
        <begin position="150"/>
        <end position="175"/>
    </location>
</feature>
<sequence length="227" mass="24356">MAANPALVQTADGQLAPAPFTGEVIALRRDAIDCSLDNVRTRSGRWSARGVLYLTNMRLVFVALKPDAESGLAAFELPLAYLRNDKFNQPIFGCNNLAGECWPAVAGGGPAGRLPPHKWAMYFKEGGVGTFLPLYFRFLEYIRALQARTGGTGGSNGPTSSVSQPQQQASAPAASEALLRTAFVDPSDPTKLYLSQPVDDSQRLPTAPKYAATYGANETYEDTGIRP</sequence>
<evidence type="ECO:0000313" key="3">
    <source>
        <dbReference type="Proteomes" id="UP001489004"/>
    </source>
</evidence>
<comment type="caution">
    <text evidence="2">The sequence shown here is derived from an EMBL/GenBank/DDBJ whole genome shotgun (WGS) entry which is preliminary data.</text>
</comment>
<evidence type="ECO:0000313" key="2">
    <source>
        <dbReference type="EMBL" id="KAK9828894.1"/>
    </source>
</evidence>